<name>A0ABU6ZJV0_9FABA</name>
<dbReference type="EMBL" id="JASCZI010272442">
    <property type="protein sequence ID" value="MED6222252.1"/>
    <property type="molecule type" value="Genomic_DNA"/>
</dbReference>
<evidence type="ECO:0000313" key="1">
    <source>
        <dbReference type="EMBL" id="MED6222252.1"/>
    </source>
</evidence>
<organism evidence="1 2">
    <name type="scientific">Stylosanthes scabra</name>
    <dbReference type="NCBI Taxonomy" id="79078"/>
    <lineage>
        <taxon>Eukaryota</taxon>
        <taxon>Viridiplantae</taxon>
        <taxon>Streptophyta</taxon>
        <taxon>Embryophyta</taxon>
        <taxon>Tracheophyta</taxon>
        <taxon>Spermatophyta</taxon>
        <taxon>Magnoliopsida</taxon>
        <taxon>eudicotyledons</taxon>
        <taxon>Gunneridae</taxon>
        <taxon>Pentapetalae</taxon>
        <taxon>rosids</taxon>
        <taxon>fabids</taxon>
        <taxon>Fabales</taxon>
        <taxon>Fabaceae</taxon>
        <taxon>Papilionoideae</taxon>
        <taxon>50 kb inversion clade</taxon>
        <taxon>dalbergioids sensu lato</taxon>
        <taxon>Dalbergieae</taxon>
        <taxon>Pterocarpus clade</taxon>
        <taxon>Stylosanthes</taxon>
    </lineage>
</organism>
<keyword evidence="2" id="KW-1185">Reference proteome</keyword>
<proteinExistence type="predicted"/>
<protein>
    <submittedName>
        <fullName evidence="1">Uncharacterized protein</fullName>
    </submittedName>
</protein>
<reference evidence="1 2" key="1">
    <citation type="journal article" date="2023" name="Plants (Basel)">
        <title>Bridging the Gap: Combining Genomics and Transcriptomics Approaches to Understand Stylosanthes scabra, an Orphan Legume from the Brazilian Caatinga.</title>
        <authorList>
            <person name="Ferreira-Neto J.R.C."/>
            <person name="da Silva M.D."/>
            <person name="Binneck E."/>
            <person name="de Melo N.F."/>
            <person name="da Silva R.H."/>
            <person name="de Melo A.L.T.M."/>
            <person name="Pandolfi V."/>
            <person name="Bustamante F.O."/>
            <person name="Brasileiro-Vidal A.C."/>
            <person name="Benko-Iseppon A.M."/>
        </authorList>
    </citation>
    <scope>NUCLEOTIDE SEQUENCE [LARGE SCALE GENOMIC DNA]</scope>
    <source>
        <tissue evidence="1">Leaves</tissue>
    </source>
</reference>
<accession>A0ABU6ZJV0</accession>
<comment type="caution">
    <text evidence="1">The sequence shown here is derived from an EMBL/GenBank/DDBJ whole genome shotgun (WGS) entry which is preliminary data.</text>
</comment>
<dbReference type="Proteomes" id="UP001341840">
    <property type="component" value="Unassembled WGS sequence"/>
</dbReference>
<sequence>MLVHELTSRFRPALRLPRRSCAESTAFEVSRLNLGSTPVHLGDPVQWVNQPWFTWSSGQLVLTSQRRSATGQLRSTTGQCRSKPLGVWNFVRFGHHPPSTYVLMENFYRRSSQETSTRKGVIGDTP</sequence>
<gene>
    <name evidence="1" type="ORF">PIB30_062520</name>
</gene>
<evidence type="ECO:0000313" key="2">
    <source>
        <dbReference type="Proteomes" id="UP001341840"/>
    </source>
</evidence>